<dbReference type="Gramene" id="TKW11574">
    <property type="protein sequence ID" value="TKW11574"/>
    <property type="gene ID" value="SEVIR_6G241250v2"/>
</dbReference>
<dbReference type="EMBL" id="CM016557">
    <property type="protein sequence ID" value="TKW11574.1"/>
    <property type="molecule type" value="Genomic_DNA"/>
</dbReference>
<keyword evidence="3" id="KW-1185">Reference proteome</keyword>
<organism evidence="2 3">
    <name type="scientific">Setaria viridis</name>
    <name type="common">Green bristlegrass</name>
    <name type="synonym">Setaria italica subsp. viridis</name>
    <dbReference type="NCBI Taxonomy" id="4556"/>
    <lineage>
        <taxon>Eukaryota</taxon>
        <taxon>Viridiplantae</taxon>
        <taxon>Streptophyta</taxon>
        <taxon>Embryophyta</taxon>
        <taxon>Tracheophyta</taxon>
        <taxon>Spermatophyta</taxon>
        <taxon>Magnoliopsida</taxon>
        <taxon>Liliopsida</taxon>
        <taxon>Poales</taxon>
        <taxon>Poaceae</taxon>
        <taxon>PACMAD clade</taxon>
        <taxon>Panicoideae</taxon>
        <taxon>Panicodae</taxon>
        <taxon>Paniceae</taxon>
        <taxon>Cenchrinae</taxon>
        <taxon>Setaria</taxon>
    </lineage>
</organism>
<dbReference type="AlphaFoldDB" id="A0A4U6UAZ6"/>
<dbReference type="Proteomes" id="UP000298652">
    <property type="component" value="Chromosome 6"/>
</dbReference>
<keyword evidence="1" id="KW-0732">Signal</keyword>
<feature type="signal peptide" evidence="1">
    <location>
        <begin position="1"/>
        <end position="19"/>
    </location>
</feature>
<sequence length="35" mass="3991">MMMLSTVAITIWYLRFAGGERAQQGQIFSRIPVDC</sequence>
<protein>
    <submittedName>
        <fullName evidence="2">Uncharacterized protein</fullName>
    </submittedName>
</protein>
<evidence type="ECO:0000313" key="3">
    <source>
        <dbReference type="Proteomes" id="UP000298652"/>
    </source>
</evidence>
<name>A0A4U6UAZ6_SETVI</name>
<evidence type="ECO:0000313" key="2">
    <source>
        <dbReference type="EMBL" id="TKW11574.1"/>
    </source>
</evidence>
<feature type="chain" id="PRO_5020768264" evidence="1">
    <location>
        <begin position="20"/>
        <end position="35"/>
    </location>
</feature>
<accession>A0A4U6UAZ6</accession>
<gene>
    <name evidence="2" type="ORF">SEVIR_6G241250v2</name>
</gene>
<reference evidence="2" key="1">
    <citation type="submission" date="2019-03" db="EMBL/GenBank/DDBJ databases">
        <title>WGS assembly of Setaria viridis.</title>
        <authorList>
            <person name="Huang P."/>
            <person name="Jenkins J."/>
            <person name="Grimwood J."/>
            <person name="Barry K."/>
            <person name="Healey A."/>
            <person name="Mamidi S."/>
            <person name="Sreedasyam A."/>
            <person name="Shu S."/>
            <person name="Feldman M."/>
            <person name="Wu J."/>
            <person name="Yu Y."/>
            <person name="Chen C."/>
            <person name="Johnson J."/>
            <person name="Rokhsar D."/>
            <person name="Baxter I."/>
            <person name="Schmutz J."/>
            <person name="Brutnell T."/>
            <person name="Kellogg E."/>
        </authorList>
    </citation>
    <scope>NUCLEOTIDE SEQUENCE [LARGE SCALE GENOMIC DNA]</scope>
</reference>
<evidence type="ECO:0000256" key="1">
    <source>
        <dbReference type="SAM" id="SignalP"/>
    </source>
</evidence>
<proteinExistence type="predicted"/>